<evidence type="ECO:0000259" key="3">
    <source>
        <dbReference type="PROSITE" id="PS50076"/>
    </source>
</evidence>
<evidence type="ECO:0000313" key="5">
    <source>
        <dbReference type="EMBL" id="NVH57354.1"/>
    </source>
</evidence>
<dbReference type="GO" id="GO:0051082">
    <property type="term" value="F:unfolded protein binding"/>
    <property type="evidence" value="ECO:0007669"/>
    <property type="project" value="TreeGrafter"/>
</dbReference>
<dbReference type="Proteomes" id="UP000528555">
    <property type="component" value="Unassembled WGS sequence"/>
</dbReference>
<proteinExistence type="predicted"/>
<dbReference type="AlphaFoldDB" id="A0A850HEM8"/>
<dbReference type="InterPro" id="IPR036869">
    <property type="entry name" value="J_dom_sf"/>
</dbReference>
<dbReference type="InterPro" id="IPR001623">
    <property type="entry name" value="DnaJ_domain"/>
</dbReference>
<evidence type="ECO:0000256" key="2">
    <source>
        <dbReference type="ARBA" id="ARBA00023186"/>
    </source>
</evidence>
<dbReference type="SUPFAM" id="SSF46565">
    <property type="entry name" value="Chaperone J-domain"/>
    <property type="match status" value="1"/>
</dbReference>
<keyword evidence="2" id="KW-0143">Chaperone</keyword>
<sequence>MHTNQNDEKNYYDILEVTQTASADEIAAAKNRLAKKFHPDTNLQYGIDTTEQMQEILEAYRILSDPVSRADYDQSLQGHRSSMQTFDLKEEDTASEDASFVTCWKASGHLYELILESEELFRSHNRTSRLTHLSMQALKDILVLKEAQIPEQYWYPDIMNWLLFKWYQNRNFTVPYLLTLYDEYTKQEMKAVDRLKLQHRVNRFCHALKRLMKY</sequence>
<evidence type="ECO:0000256" key="1">
    <source>
        <dbReference type="ARBA" id="ARBA00022705"/>
    </source>
</evidence>
<dbReference type="EMBL" id="JAAITX010000001">
    <property type="protein sequence ID" value="NVH57354.1"/>
    <property type="molecule type" value="Genomic_DNA"/>
</dbReference>
<comment type="caution">
    <text evidence="5">The sequence shown here is derived from an EMBL/GenBank/DDBJ whole genome shotgun (WGS) entry which is preliminary data.</text>
</comment>
<dbReference type="Pfam" id="PF00226">
    <property type="entry name" value="DnaJ"/>
    <property type="match status" value="1"/>
</dbReference>
<reference evidence="6 7" key="1">
    <citation type="journal article" date="2020" name="Cell Host Microbe">
        <title>Functional and Genomic Variation between Human-Derived Isolates of Lachnospiraceae Reveals Inter- and Intra-Species Diversity.</title>
        <authorList>
            <person name="Sorbara M.T."/>
            <person name="Littmann E.R."/>
            <person name="Fontana E."/>
            <person name="Moody T.U."/>
            <person name="Kohout C.E."/>
            <person name="Gjonbalaj M."/>
            <person name="Eaton V."/>
            <person name="Seok R."/>
            <person name="Leiner I.M."/>
            <person name="Pamer E.G."/>
        </authorList>
    </citation>
    <scope>NUCLEOTIDE SEQUENCE [LARGE SCALE GENOMIC DNA]</scope>
    <source>
        <strain evidence="5 6">MSK.17.11</strain>
        <strain evidence="4 7">MSK.17.38</strain>
    </source>
</reference>
<evidence type="ECO:0000313" key="7">
    <source>
        <dbReference type="Proteomes" id="UP000701680"/>
    </source>
</evidence>
<evidence type="ECO:0000313" key="6">
    <source>
        <dbReference type="Proteomes" id="UP000528555"/>
    </source>
</evidence>
<organism evidence="5 6">
    <name type="scientific">Dorea phocaeensis</name>
    <dbReference type="NCBI Taxonomy" id="2040291"/>
    <lineage>
        <taxon>Bacteria</taxon>
        <taxon>Bacillati</taxon>
        <taxon>Bacillota</taxon>
        <taxon>Clostridia</taxon>
        <taxon>Lachnospirales</taxon>
        <taxon>Lachnospiraceae</taxon>
        <taxon>Dorea</taxon>
    </lineage>
</organism>
<accession>A0A850HEM8</accession>
<dbReference type="GO" id="GO:0005737">
    <property type="term" value="C:cytoplasm"/>
    <property type="evidence" value="ECO:0007669"/>
    <property type="project" value="TreeGrafter"/>
</dbReference>
<keyword evidence="1" id="KW-0235">DNA replication</keyword>
<dbReference type="PANTHER" id="PTHR43096">
    <property type="entry name" value="DNAJ HOMOLOG 1, MITOCHONDRIAL-RELATED"/>
    <property type="match status" value="1"/>
</dbReference>
<dbReference type="SMART" id="SM00271">
    <property type="entry name" value="DnaJ"/>
    <property type="match status" value="1"/>
</dbReference>
<dbReference type="PROSITE" id="PS50076">
    <property type="entry name" value="DNAJ_2"/>
    <property type="match status" value="1"/>
</dbReference>
<reference evidence="5" key="2">
    <citation type="submission" date="2020-02" db="EMBL/GenBank/DDBJ databases">
        <authorList>
            <person name="Littmann E."/>
            <person name="Sorbara M."/>
        </authorList>
    </citation>
    <scope>NUCLEOTIDE SEQUENCE</scope>
    <source>
        <strain evidence="5">MSK.17.11</strain>
        <strain evidence="4">MSK.17.38</strain>
    </source>
</reference>
<dbReference type="GO" id="GO:0006260">
    <property type="term" value="P:DNA replication"/>
    <property type="evidence" value="ECO:0007669"/>
    <property type="project" value="UniProtKB-KW"/>
</dbReference>
<gene>
    <name evidence="5" type="ORF">G5A66_01560</name>
    <name evidence="4" type="ORF">G5A75_01250</name>
</gene>
<dbReference type="Proteomes" id="UP000701680">
    <property type="component" value="Unassembled WGS sequence"/>
</dbReference>
<dbReference type="Gene3D" id="1.10.287.110">
    <property type="entry name" value="DnaJ domain"/>
    <property type="match status" value="1"/>
</dbReference>
<dbReference type="CDD" id="cd06257">
    <property type="entry name" value="DnaJ"/>
    <property type="match status" value="1"/>
</dbReference>
<dbReference type="PANTHER" id="PTHR43096:SF52">
    <property type="entry name" value="DNAJ HOMOLOG 1, MITOCHONDRIAL-RELATED"/>
    <property type="match status" value="1"/>
</dbReference>
<name>A0A850HEM8_9FIRM</name>
<keyword evidence="6" id="KW-1185">Reference proteome</keyword>
<evidence type="ECO:0000313" key="4">
    <source>
        <dbReference type="EMBL" id="NSK13517.1"/>
    </source>
</evidence>
<feature type="domain" description="J" evidence="3">
    <location>
        <begin position="10"/>
        <end position="76"/>
    </location>
</feature>
<protein>
    <submittedName>
        <fullName evidence="5">DnaJ domain-containing protein</fullName>
    </submittedName>
</protein>
<dbReference type="EMBL" id="JAAIUO010000001">
    <property type="protein sequence ID" value="NSK13517.1"/>
    <property type="molecule type" value="Genomic_DNA"/>
</dbReference>
<dbReference type="PRINTS" id="PR00625">
    <property type="entry name" value="JDOMAIN"/>
</dbReference>
<dbReference type="GO" id="GO:0042026">
    <property type="term" value="P:protein refolding"/>
    <property type="evidence" value="ECO:0007669"/>
    <property type="project" value="TreeGrafter"/>
</dbReference>